<evidence type="ECO:0000313" key="8">
    <source>
        <dbReference type="EnsemblMetazoa" id="tetur03g04800.1"/>
    </source>
</evidence>
<evidence type="ECO:0000256" key="4">
    <source>
        <dbReference type="ARBA" id="ARBA00022694"/>
    </source>
</evidence>
<feature type="region of interest" description="Disordered" evidence="7">
    <location>
        <begin position="297"/>
        <end position="317"/>
    </location>
</feature>
<name>T1JZQ1_TETUR</name>
<feature type="compositionally biased region" description="Basic and acidic residues" evidence="7">
    <location>
        <begin position="297"/>
        <end position="307"/>
    </location>
</feature>
<dbReference type="InterPro" id="IPR017423">
    <property type="entry name" value="TRM6"/>
</dbReference>
<dbReference type="PANTHER" id="PTHR12945">
    <property type="entry name" value="TRANSLATION INITIATION FACTOR EIF3-RELATED"/>
    <property type="match status" value="1"/>
</dbReference>
<dbReference type="Gene3D" id="3.40.50.150">
    <property type="entry name" value="Vaccinia Virus protein VP39"/>
    <property type="match status" value="1"/>
</dbReference>
<dbReference type="eggNOG" id="KOG1416">
    <property type="taxonomic scope" value="Eukaryota"/>
</dbReference>
<dbReference type="HOGENOM" id="CLU_010916_0_3_1"/>
<evidence type="ECO:0000256" key="2">
    <source>
        <dbReference type="ARBA" id="ARBA00008320"/>
    </source>
</evidence>
<dbReference type="InterPro" id="IPR029063">
    <property type="entry name" value="SAM-dependent_MTases_sf"/>
</dbReference>
<accession>T1JZQ1</accession>
<dbReference type="AlphaFoldDB" id="T1JZQ1"/>
<dbReference type="STRING" id="32264.T1JZQ1"/>
<evidence type="ECO:0000256" key="7">
    <source>
        <dbReference type="SAM" id="MobiDB-lite"/>
    </source>
</evidence>
<dbReference type="EnsemblMetazoa" id="tetur03g04800.1">
    <property type="protein sequence ID" value="tetur03g04800.1"/>
    <property type="gene ID" value="tetur03g04800"/>
</dbReference>
<dbReference type="GO" id="GO:0031515">
    <property type="term" value="C:tRNA (m1A) methyltransferase complex"/>
    <property type="evidence" value="ECO:0007669"/>
    <property type="project" value="InterPro"/>
</dbReference>
<comment type="similarity">
    <text evidence="2">Belongs to the TRM6/GCD10 family.</text>
</comment>
<organism evidence="8 9">
    <name type="scientific">Tetranychus urticae</name>
    <name type="common">Two-spotted spider mite</name>
    <dbReference type="NCBI Taxonomy" id="32264"/>
    <lineage>
        <taxon>Eukaryota</taxon>
        <taxon>Metazoa</taxon>
        <taxon>Ecdysozoa</taxon>
        <taxon>Arthropoda</taxon>
        <taxon>Chelicerata</taxon>
        <taxon>Arachnida</taxon>
        <taxon>Acari</taxon>
        <taxon>Acariformes</taxon>
        <taxon>Trombidiformes</taxon>
        <taxon>Prostigmata</taxon>
        <taxon>Eleutherengona</taxon>
        <taxon>Raphignathae</taxon>
        <taxon>Tetranychoidea</taxon>
        <taxon>Tetranychidae</taxon>
        <taxon>Tetranychus</taxon>
    </lineage>
</organism>
<evidence type="ECO:0000256" key="5">
    <source>
        <dbReference type="ARBA" id="ARBA00023242"/>
    </source>
</evidence>
<reference evidence="8" key="2">
    <citation type="submission" date="2015-06" db="UniProtKB">
        <authorList>
            <consortium name="EnsemblMetazoa"/>
        </authorList>
    </citation>
    <scope>IDENTIFICATION</scope>
</reference>
<dbReference type="PANTHER" id="PTHR12945:SF0">
    <property type="entry name" value="TRNA (ADENINE(58)-N(1))-METHYLTRANSFERASE NON-CATALYTIC SUBUNIT TRM6"/>
    <property type="match status" value="1"/>
</dbReference>
<reference evidence="9" key="1">
    <citation type="submission" date="2011-08" db="EMBL/GenBank/DDBJ databases">
        <authorList>
            <person name="Rombauts S."/>
        </authorList>
    </citation>
    <scope>NUCLEOTIDE SEQUENCE</scope>
    <source>
        <strain evidence="9">London</strain>
    </source>
</reference>
<dbReference type="Proteomes" id="UP000015104">
    <property type="component" value="Unassembled WGS sequence"/>
</dbReference>
<dbReference type="EMBL" id="CAEY01001125">
    <property type="status" value="NOT_ANNOTATED_CDS"/>
    <property type="molecule type" value="Genomic_DNA"/>
</dbReference>
<protein>
    <recommendedName>
        <fullName evidence="3">tRNA (adenine(58)-N(1))-methyltransferase non-catalytic subunit TRM6</fullName>
    </recommendedName>
    <alternativeName>
        <fullName evidence="6">tRNA(m1A58)-methyltransferase subunit TRM6</fullName>
    </alternativeName>
</protein>
<sequence length="440" mass="50185">MGDYVILTTLLGKKVFRLAKVEETGDVYFKKERINLKTLIGAQYNSIHRLDRSTRTLKHAGLTQEQLREILDVSFTFTELNVDDESKDNRLINDDGLAQKLDRDDIESLKNQGMSGDVIIKTLVENSNTFKERNVFSQEKYLKKKQAKYSNLIRVLKPNPTLLTEMYYSQGPMKINNLRIDSLAQMLTACNVRSGAKFMVVDTNMGLLTAAIIDRLAGHSSMFTSSASRDYGECIQIYLDDAPVSSWRQSVDALNLSPAVIDRCLSAINIKKLYKWEFDNDTKPKDELDTEIETKEDITPIEPKEVDESSNVDEPEYKKQRLDEKTKRKATRIKEENRAIDALKNKDMDGLLIVTRNHDPTNILTFLIRFLGIAQPFAVFSLSIDPLISCYQSLKGIAINSRITETWFRNYQVLDSRTRPEMNMSGSGGYLLTGIKVDFQ</sequence>
<keyword evidence="5" id="KW-0539">Nucleus</keyword>
<evidence type="ECO:0000256" key="6">
    <source>
        <dbReference type="ARBA" id="ARBA00032319"/>
    </source>
</evidence>
<dbReference type="Pfam" id="PF04189">
    <property type="entry name" value="Gcd10p"/>
    <property type="match status" value="1"/>
</dbReference>
<evidence type="ECO:0000256" key="1">
    <source>
        <dbReference type="ARBA" id="ARBA00004123"/>
    </source>
</evidence>
<keyword evidence="9" id="KW-1185">Reference proteome</keyword>
<keyword evidence="4" id="KW-0819">tRNA processing</keyword>
<evidence type="ECO:0000313" key="9">
    <source>
        <dbReference type="Proteomes" id="UP000015104"/>
    </source>
</evidence>
<proteinExistence type="inferred from homology"/>
<dbReference type="GO" id="GO:0030488">
    <property type="term" value="P:tRNA methylation"/>
    <property type="evidence" value="ECO:0007669"/>
    <property type="project" value="InterPro"/>
</dbReference>
<dbReference type="GO" id="GO:0005634">
    <property type="term" value="C:nucleus"/>
    <property type="evidence" value="ECO:0007669"/>
    <property type="project" value="UniProtKB-SubCell"/>
</dbReference>
<evidence type="ECO:0000256" key="3">
    <source>
        <dbReference type="ARBA" id="ARBA00021704"/>
    </source>
</evidence>
<comment type="subcellular location">
    <subcellularLocation>
        <location evidence="1">Nucleus</location>
    </subcellularLocation>
</comment>